<dbReference type="Gene3D" id="2.120.10.30">
    <property type="entry name" value="TolB, C-terminal domain"/>
    <property type="match status" value="1"/>
</dbReference>
<organism evidence="3 4">
    <name type="scientific">Geodermatophilus sabuli</name>
    <dbReference type="NCBI Taxonomy" id="1564158"/>
    <lineage>
        <taxon>Bacteria</taxon>
        <taxon>Bacillati</taxon>
        <taxon>Actinomycetota</taxon>
        <taxon>Actinomycetes</taxon>
        <taxon>Geodermatophilales</taxon>
        <taxon>Geodermatophilaceae</taxon>
        <taxon>Geodermatophilus</taxon>
    </lineage>
</organism>
<dbReference type="InterPro" id="IPR011042">
    <property type="entry name" value="6-blade_b-propeller_TolB-like"/>
</dbReference>
<dbReference type="InterPro" id="IPR012938">
    <property type="entry name" value="Glc/Sorbosone_DH"/>
</dbReference>
<protein>
    <submittedName>
        <fullName evidence="3">Glucose/arabinose dehydrogenase, beta-propeller fold</fullName>
    </submittedName>
</protein>
<feature type="domain" description="Glucose/Sorbosone dehydrogenase" evidence="2">
    <location>
        <begin position="84"/>
        <end position="279"/>
    </location>
</feature>
<dbReference type="Pfam" id="PF07995">
    <property type="entry name" value="GSDH"/>
    <property type="match status" value="2"/>
</dbReference>
<dbReference type="Proteomes" id="UP000219514">
    <property type="component" value="Unassembled WGS sequence"/>
</dbReference>
<dbReference type="PROSITE" id="PS51257">
    <property type="entry name" value="PROKAR_LIPOPROTEIN"/>
    <property type="match status" value="1"/>
</dbReference>
<gene>
    <name evidence="3" type="ORF">SAMN06893097_1131</name>
</gene>
<reference evidence="3 4" key="1">
    <citation type="submission" date="2017-09" db="EMBL/GenBank/DDBJ databases">
        <authorList>
            <person name="Ehlers B."/>
            <person name="Leendertz F.H."/>
        </authorList>
    </citation>
    <scope>NUCLEOTIDE SEQUENCE [LARGE SCALE GENOMIC DNA]</scope>
    <source>
        <strain evidence="3 4">DSM 46844</strain>
    </source>
</reference>
<dbReference type="EMBL" id="OBDO01000013">
    <property type="protein sequence ID" value="SNX98912.1"/>
    <property type="molecule type" value="Genomic_DNA"/>
</dbReference>
<dbReference type="InterPro" id="IPR011041">
    <property type="entry name" value="Quinoprot_gluc/sorb_DH_b-prop"/>
</dbReference>
<evidence type="ECO:0000259" key="2">
    <source>
        <dbReference type="Pfam" id="PF07995"/>
    </source>
</evidence>
<dbReference type="PANTHER" id="PTHR19328">
    <property type="entry name" value="HEDGEHOG-INTERACTING PROTEIN"/>
    <property type="match status" value="1"/>
</dbReference>
<dbReference type="PANTHER" id="PTHR19328:SF13">
    <property type="entry name" value="HIPL1 PROTEIN"/>
    <property type="match status" value="1"/>
</dbReference>
<keyword evidence="4" id="KW-1185">Reference proteome</keyword>
<evidence type="ECO:0000313" key="4">
    <source>
        <dbReference type="Proteomes" id="UP000219514"/>
    </source>
</evidence>
<dbReference type="SUPFAM" id="SSF50952">
    <property type="entry name" value="Soluble quinoprotein glucose dehydrogenase"/>
    <property type="match status" value="1"/>
</dbReference>
<feature type="compositionally biased region" description="Pro residues" evidence="1">
    <location>
        <begin position="38"/>
        <end position="64"/>
    </location>
</feature>
<proteinExistence type="predicted"/>
<feature type="region of interest" description="Disordered" evidence="1">
    <location>
        <begin position="32"/>
        <end position="82"/>
    </location>
</feature>
<accession>A0A285EIG4</accession>
<feature type="domain" description="Glucose/Sorbosone dehydrogenase" evidence="2">
    <location>
        <begin position="307"/>
        <end position="364"/>
    </location>
</feature>
<dbReference type="AlphaFoldDB" id="A0A285EIG4"/>
<evidence type="ECO:0000313" key="3">
    <source>
        <dbReference type="EMBL" id="SNX98912.1"/>
    </source>
</evidence>
<sequence>MANVSRWRGRRGPGLAGALLLTVVLAGCGGDGYEPAGPFRPLPEDPPPQVGPPTESTPPAPGDPADPGSGERDGDPNVVASGLTVPTGLVVLPDGSAVVGERDSGRLFQVFPDRSPAKELMTVAGVDPAGDGGLLGLALSPTFGEDGLLYAYVSTATDNRVVRFPLGGTPNPVLTGLPRGETRNGGGLLFGADGTLFVGTGDTGNAALAQDPASLGGKVLHVDVFGQPVGAGPVYSSGHGNVTALCTGGPGTLFATDDAVEGPDALDRVVEGSDAGWPQPGPASQAPVVEVPAPEGGLGGCAVSGRSVFLGALDGKRVHAVQLDGGGAPVDEPTDFLAERYGRLRTVVIDADGALWITTSNRDGIGTPVEEDDRVLRVVPPGGADDSPL</sequence>
<evidence type="ECO:0000256" key="1">
    <source>
        <dbReference type="SAM" id="MobiDB-lite"/>
    </source>
</evidence>
<name>A0A285EIG4_9ACTN</name>